<evidence type="ECO:0008006" key="3">
    <source>
        <dbReference type="Google" id="ProtNLM"/>
    </source>
</evidence>
<evidence type="ECO:0000313" key="1">
    <source>
        <dbReference type="EMBL" id="KAJ7670469.1"/>
    </source>
</evidence>
<feature type="non-terminal residue" evidence="1">
    <location>
        <position position="89"/>
    </location>
</feature>
<organism evidence="1 2">
    <name type="scientific">Mycena rosella</name>
    <name type="common">Pink bonnet</name>
    <name type="synonym">Agaricus rosellus</name>
    <dbReference type="NCBI Taxonomy" id="1033263"/>
    <lineage>
        <taxon>Eukaryota</taxon>
        <taxon>Fungi</taxon>
        <taxon>Dikarya</taxon>
        <taxon>Basidiomycota</taxon>
        <taxon>Agaricomycotina</taxon>
        <taxon>Agaricomycetes</taxon>
        <taxon>Agaricomycetidae</taxon>
        <taxon>Agaricales</taxon>
        <taxon>Marasmiineae</taxon>
        <taxon>Mycenaceae</taxon>
        <taxon>Mycena</taxon>
    </lineage>
</organism>
<proteinExistence type="predicted"/>
<protein>
    <recommendedName>
        <fullName evidence="3">Reverse transcriptase zinc-binding domain-containing protein</fullName>
    </recommendedName>
</protein>
<reference evidence="1" key="1">
    <citation type="submission" date="2023-03" db="EMBL/GenBank/DDBJ databases">
        <title>Massive genome expansion in bonnet fungi (Mycena s.s.) driven by repeated elements and novel gene families across ecological guilds.</title>
        <authorList>
            <consortium name="Lawrence Berkeley National Laboratory"/>
            <person name="Harder C.B."/>
            <person name="Miyauchi S."/>
            <person name="Viragh M."/>
            <person name="Kuo A."/>
            <person name="Thoen E."/>
            <person name="Andreopoulos B."/>
            <person name="Lu D."/>
            <person name="Skrede I."/>
            <person name="Drula E."/>
            <person name="Henrissat B."/>
            <person name="Morin E."/>
            <person name="Kohler A."/>
            <person name="Barry K."/>
            <person name="LaButti K."/>
            <person name="Morin E."/>
            <person name="Salamov A."/>
            <person name="Lipzen A."/>
            <person name="Mereny Z."/>
            <person name="Hegedus B."/>
            <person name="Baldrian P."/>
            <person name="Stursova M."/>
            <person name="Weitz H."/>
            <person name="Taylor A."/>
            <person name="Grigoriev I.V."/>
            <person name="Nagy L.G."/>
            <person name="Martin F."/>
            <person name="Kauserud H."/>
        </authorList>
    </citation>
    <scope>NUCLEOTIDE SEQUENCE</scope>
    <source>
        <strain evidence="1">CBHHK067</strain>
    </source>
</reference>
<dbReference type="EMBL" id="JARKIE010000180">
    <property type="protein sequence ID" value="KAJ7670469.1"/>
    <property type="molecule type" value="Genomic_DNA"/>
</dbReference>
<dbReference type="Proteomes" id="UP001221757">
    <property type="component" value="Unassembled WGS sequence"/>
</dbReference>
<evidence type="ECO:0000313" key="2">
    <source>
        <dbReference type="Proteomes" id="UP001221757"/>
    </source>
</evidence>
<comment type="caution">
    <text evidence="1">The sequence shown here is derived from an EMBL/GenBank/DDBJ whole genome shotgun (WGS) entry which is preliminary data.</text>
</comment>
<accession>A0AAD7CYS6</accession>
<name>A0AAD7CYS6_MYCRO</name>
<sequence length="89" mass="10041">ITQMRTGHVGLNAYLARFGAVDSSLCPACREPETINHFLLTCRRFTGQRDVLRRALYADNRQPLNKRSLLGKCKNKGALLAYIASTNRF</sequence>
<feature type="non-terminal residue" evidence="1">
    <location>
        <position position="1"/>
    </location>
</feature>
<dbReference type="AlphaFoldDB" id="A0AAD7CYS6"/>
<keyword evidence="2" id="KW-1185">Reference proteome</keyword>
<gene>
    <name evidence="1" type="ORF">B0H17DRAFT_845332</name>
</gene>